<dbReference type="Proteomes" id="UP000664991">
    <property type="component" value="Unassembled WGS sequence"/>
</dbReference>
<evidence type="ECO:0000313" key="9">
    <source>
        <dbReference type="Proteomes" id="UP000664991"/>
    </source>
</evidence>
<keyword evidence="4" id="KW-0325">Glycoprotein</keyword>
<name>A0A836AKM4_SHEEP</name>
<reference evidence="8 9" key="1">
    <citation type="submission" date="2020-12" db="EMBL/GenBank/DDBJ databases">
        <title>De novo assembly of Tibetan sheep genome.</title>
        <authorList>
            <person name="Li X."/>
        </authorList>
    </citation>
    <scope>NUCLEOTIDE SEQUENCE [LARGE SCALE GENOMIC DNA]</scope>
    <source>
        <tissue evidence="8">Heart</tissue>
    </source>
</reference>
<feature type="domain" description="MANSC" evidence="7">
    <location>
        <begin position="50"/>
        <end position="130"/>
    </location>
</feature>
<dbReference type="PANTHER" id="PTHR46750">
    <property type="entry name" value="KUNITZ-TYPE PROTEASE INHIBITOR 1"/>
    <property type="match status" value="1"/>
</dbReference>
<dbReference type="AlphaFoldDB" id="A0A836AKM4"/>
<feature type="region of interest" description="Disordered" evidence="5">
    <location>
        <begin position="276"/>
        <end position="297"/>
    </location>
</feature>
<evidence type="ECO:0000256" key="4">
    <source>
        <dbReference type="ARBA" id="ARBA00023180"/>
    </source>
</evidence>
<organism evidence="8 9">
    <name type="scientific">Ovis aries</name>
    <name type="common">Sheep</name>
    <dbReference type="NCBI Taxonomy" id="9940"/>
    <lineage>
        <taxon>Eukaryota</taxon>
        <taxon>Metazoa</taxon>
        <taxon>Chordata</taxon>
        <taxon>Craniata</taxon>
        <taxon>Vertebrata</taxon>
        <taxon>Euteleostomi</taxon>
        <taxon>Mammalia</taxon>
        <taxon>Eutheria</taxon>
        <taxon>Laurasiatheria</taxon>
        <taxon>Artiodactyla</taxon>
        <taxon>Ruminantia</taxon>
        <taxon>Pecora</taxon>
        <taxon>Bovidae</taxon>
        <taxon>Caprinae</taxon>
        <taxon>Ovis</taxon>
    </lineage>
</organism>
<evidence type="ECO:0000256" key="2">
    <source>
        <dbReference type="ARBA" id="ARBA00022729"/>
    </source>
</evidence>
<sequence>MKACLQRKKKSRGENLRLPEAKGQSTEMAWKVFRINTSKSPSPRDCWIRRFPGLLIDLEESQKLGAQFLRYYSENTGQKCSRNCCLRKDVSCNLAVFFHDPIHDNVNCLHVHCPTLESCILEPGTSAILYNITDGIDPDLLVFEQSLPTYLNTRSSSDTWERLRILKAMYLDKQQTAMINQMLPSIEAPSPTTHQDLLATANNTRYSKELTTGSWARFIALNDSITTKINTVSASTDVNNPDNKTVSPFFVPRDTKLSYMPSPSQLNSSKQLLNKTKGYNSRNHTSENEDATPDGAPVTPAKTWLVPVALCTSVIFLCSCVVILASGCCRKQYGQYKPGQRKSGPRQTKKCANRKEFSY</sequence>
<accession>A0A836AKM4</accession>
<evidence type="ECO:0000256" key="1">
    <source>
        <dbReference type="ARBA" id="ARBA00004370"/>
    </source>
</evidence>
<evidence type="ECO:0000256" key="3">
    <source>
        <dbReference type="ARBA" id="ARBA00023136"/>
    </source>
</evidence>
<dbReference type="GO" id="GO:0060429">
    <property type="term" value="P:epithelium development"/>
    <property type="evidence" value="ECO:0007669"/>
    <property type="project" value="TreeGrafter"/>
</dbReference>
<keyword evidence="6" id="KW-0812">Transmembrane</keyword>
<gene>
    <name evidence="8" type="ORF">JEQ12_014844</name>
</gene>
<dbReference type="EMBL" id="JAEMGP010000003">
    <property type="protein sequence ID" value="KAG5212415.1"/>
    <property type="molecule type" value="Genomic_DNA"/>
</dbReference>
<evidence type="ECO:0000313" key="8">
    <source>
        <dbReference type="EMBL" id="KAG5212415.1"/>
    </source>
</evidence>
<keyword evidence="3 6" id="KW-0472">Membrane</keyword>
<dbReference type="InterPro" id="IPR011106">
    <property type="entry name" value="MANSC_N"/>
</dbReference>
<dbReference type="SMART" id="SM00765">
    <property type="entry name" value="MANEC"/>
    <property type="match status" value="1"/>
</dbReference>
<dbReference type="GO" id="GO:0030198">
    <property type="term" value="P:extracellular matrix organization"/>
    <property type="evidence" value="ECO:0007669"/>
    <property type="project" value="TreeGrafter"/>
</dbReference>
<comment type="caution">
    <text evidence="8">The sequence shown here is derived from an EMBL/GenBank/DDBJ whole genome shotgun (WGS) entry which is preliminary data.</text>
</comment>
<keyword evidence="6" id="KW-1133">Transmembrane helix</keyword>
<dbReference type="GO" id="GO:0004867">
    <property type="term" value="F:serine-type endopeptidase inhibitor activity"/>
    <property type="evidence" value="ECO:0007669"/>
    <property type="project" value="TreeGrafter"/>
</dbReference>
<protein>
    <recommendedName>
        <fullName evidence="7">MANSC domain-containing protein</fullName>
    </recommendedName>
</protein>
<proteinExistence type="predicted"/>
<comment type="subcellular location">
    <subcellularLocation>
        <location evidence="1">Membrane</location>
    </subcellularLocation>
</comment>
<evidence type="ECO:0000256" key="5">
    <source>
        <dbReference type="SAM" id="MobiDB-lite"/>
    </source>
</evidence>
<dbReference type="PANTHER" id="PTHR46750:SF2">
    <property type="entry name" value="MANSC DOMAIN-CONTAINING PROTEIN 4"/>
    <property type="match status" value="1"/>
</dbReference>
<feature type="transmembrane region" description="Helical" evidence="6">
    <location>
        <begin position="304"/>
        <end position="325"/>
    </location>
</feature>
<dbReference type="GO" id="GO:0005886">
    <property type="term" value="C:plasma membrane"/>
    <property type="evidence" value="ECO:0007669"/>
    <property type="project" value="TreeGrafter"/>
</dbReference>
<feature type="region of interest" description="Disordered" evidence="5">
    <location>
        <begin position="336"/>
        <end position="359"/>
    </location>
</feature>
<feature type="compositionally biased region" description="Basic residues" evidence="5">
    <location>
        <begin position="339"/>
        <end position="352"/>
    </location>
</feature>
<keyword evidence="2" id="KW-0732">Signal</keyword>
<dbReference type="InterPro" id="IPR013980">
    <property type="entry name" value="MANSC_dom"/>
</dbReference>
<dbReference type="Pfam" id="PF07502">
    <property type="entry name" value="MANEC"/>
    <property type="match status" value="1"/>
</dbReference>
<dbReference type="GO" id="GO:0008544">
    <property type="term" value="P:epidermis development"/>
    <property type="evidence" value="ECO:0007669"/>
    <property type="project" value="TreeGrafter"/>
</dbReference>
<evidence type="ECO:0000259" key="7">
    <source>
        <dbReference type="PROSITE" id="PS50986"/>
    </source>
</evidence>
<dbReference type="PROSITE" id="PS50986">
    <property type="entry name" value="MANSC"/>
    <property type="match status" value="1"/>
</dbReference>
<evidence type="ECO:0000256" key="6">
    <source>
        <dbReference type="SAM" id="Phobius"/>
    </source>
</evidence>